<name>A0A8T4L9P1_9ARCH</name>
<reference evidence="1" key="1">
    <citation type="submission" date="2021-03" db="EMBL/GenBank/DDBJ databases">
        <authorList>
            <person name="Jaffe A."/>
        </authorList>
    </citation>
    <scope>NUCLEOTIDE SEQUENCE</scope>
    <source>
        <strain evidence="1">RIFCSPLOWO2_01_FULL_58_19</strain>
    </source>
</reference>
<organism evidence="1 2">
    <name type="scientific">Candidatus Iainarchaeum sp</name>
    <dbReference type="NCBI Taxonomy" id="3101447"/>
    <lineage>
        <taxon>Archaea</taxon>
        <taxon>Candidatus Iainarchaeota</taxon>
        <taxon>Candidatus Iainarchaeia</taxon>
        <taxon>Candidatus Iainarchaeales</taxon>
        <taxon>Candidatus Iainarchaeaceae</taxon>
        <taxon>Candidatus Iainarchaeum</taxon>
    </lineage>
</organism>
<proteinExistence type="predicted"/>
<evidence type="ECO:0000313" key="1">
    <source>
        <dbReference type="EMBL" id="MBS3062269.1"/>
    </source>
</evidence>
<gene>
    <name evidence="1" type="ORF">J4203_00200</name>
</gene>
<sequence>MKYMKDVVARFSGRNVFSLRDCRVFLKQKKISEGYLHFLIHYLLKKGALKRITRGHYTFSDDPMVIGFAFAPHYYGLQEALSLHGLWDQGTNPVVVTPRWVRTGVRQALGANYLVRHVNPRMFFGYGLVQRHGKWIPVSTPEKTLIDFAYFNEKIPADALEAIKGRLDKKALDGLLKKTPARTQKKVRALLGARPSRPLPWFG</sequence>
<dbReference type="AlphaFoldDB" id="A0A8T4L9P1"/>
<protein>
    <recommendedName>
        <fullName evidence="3">Transcriptional regulator</fullName>
    </recommendedName>
</protein>
<dbReference type="EMBL" id="JAGVWE010000002">
    <property type="protein sequence ID" value="MBS3062269.1"/>
    <property type="molecule type" value="Genomic_DNA"/>
</dbReference>
<accession>A0A8T4L9P1</accession>
<dbReference type="Proteomes" id="UP000678237">
    <property type="component" value="Unassembled WGS sequence"/>
</dbReference>
<evidence type="ECO:0008006" key="3">
    <source>
        <dbReference type="Google" id="ProtNLM"/>
    </source>
</evidence>
<reference evidence="1" key="2">
    <citation type="submission" date="2021-05" db="EMBL/GenBank/DDBJ databases">
        <title>Protein family content uncovers lineage relationships and bacterial pathway maintenance mechanisms in DPANN archaea.</title>
        <authorList>
            <person name="Castelle C.J."/>
            <person name="Meheust R."/>
            <person name="Jaffe A.L."/>
            <person name="Seitz K."/>
            <person name="Gong X."/>
            <person name="Baker B.J."/>
            <person name="Banfield J.F."/>
        </authorList>
    </citation>
    <scope>NUCLEOTIDE SEQUENCE</scope>
    <source>
        <strain evidence="1">RIFCSPLOWO2_01_FULL_58_19</strain>
    </source>
</reference>
<comment type="caution">
    <text evidence="1">The sequence shown here is derived from an EMBL/GenBank/DDBJ whole genome shotgun (WGS) entry which is preliminary data.</text>
</comment>
<evidence type="ECO:0000313" key="2">
    <source>
        <dbReference type="Proteomes" id="UP000678237"/>
    </source>
</evidence>